<proteinExistence type="predicted"/>
<evidence type="ECO:0000313" key="2">
    <source>
        <dbReference type="Proteomes" id="UP000499080"/>
    </source>
</evidence>
<sequence>MYLLTTTHLPSGPPLFWEGSEFLVTTGLFRNHSKGTANVRADSDLFSTLRFLCVKSFPAPVSLRCPGATSAVYRRHQGPALFLMGIKLLREGNYNVYNFS</sequence>
<comment type="caution">
    <text evidence="1">The sequence shown here is derived from an EMBL/GenBank/DDBJ whole genome shotgun (WGS) entry which is preliminary data.</text>
</comment>
<gene>
    <name evidence="1" type="ORF">AVEN_2884_1</name>
</gene>
<dbReference type="AlphaFoldDB" id="A0A4Y2S9J3"/>
<protein>
    <submittedName>
        <fullName evidence="1">Uncharacterized protein</fullName>
    </submittedName>
</protein>
<evidence type="ECO:0000313" key="1">
    <source>
        <dbReference type="EMBL" id="GBN84727.1"/>
    </source>
</evidence>
<dbReference type="Proteomes" id="UP000499080">
    <property type="component" value="Unassembled WGS sequence"/>
</dbReference>
<organism evidence="1 2">
    <name type="scientific">Araneus ventricosus</name>
    <name type="common">Orbweaver spider</name>
    <name type="synonym">Epeira ventricosa</name>
    <dbReference type="NCBI Taxonomy" id="182803"/>
    <lineage>
        <taxon>Eukaryota</taxon>
        <taxon>Metazoa</taxon>
        <taxon>Ecdysozoa</taxon>
        <taxon>Arthropoda</taxon>
        <taxon>Chelicerata</taxon>
        <taxon>Arachnida</taxon>
        <taxon>Araneae</taxon>
        <taxon>Araneomorphae</taxon>
        <taxon>Entelegynae</taxon>
        <taxon>Araneoidea</taxon>
        <taxon>Araneidae</taxon>
        <taxon>Araneus</taxon>
    </lineage>
</organism>
<reference evidence="1 2" key="1">
    <citation type="journal article" date="2019" name="Sci. Rep.">
        <title>Orb-weaving spider Araneus ventricosus genome elucidates the spidroin gene catalogue.</title>
        <authorList>
            <person name="Kono N."/>
            <person name="Nakamura H."/>
            <person name="Ohtoshi R."/>
            <person name="Moran D.A.P."/>
            <person name="Shinohara A."/>
            <person name="Yoshida Y."/>
            <person name="Fujiwara M."/>
            <person name="Mori M."/>
            <person name="Tomita M."/>
            <person name="Arakawa K."/>
        </authorList>
    </citation>
    <scope>NUCLEOTIDE SEQUENCE [LARGE SCALE GENOMIC DNA]</scope>
</reference>
<dbReference type="EMBL" id="BGPR01020461">
    <property type="protein sequence ID" value="GBN84727.1"/>
    <property type="molecule type" value="Genomic_DNA"/>
</dbReference>
<keyword evidence="2" id="KW-1185">Reference proteome</keyword>
<name>A0A4Y2S9J3_ARAVE</name>
<accession>A0A4Y2S9J3</accession>